<feature type="region of interest" description="Disordered" evidence="1">
    <location>
        <begin position="1"/>
        <end position="78"/>
    </location>
</feature>
<evidence type="ECO:0000313" key="3">
    <source>
        <dbReference type="Proteomes" id="UP000730481"/>
    </source>
</evidence>
<accession>A0A9P5A3B2</accession>
<evidence type="ECO:0000256" key="1">
    <source>
        <dbReference type="SAM" id="MobiDB-lite"/>
    </source>
</evidence>
<gene>
    <name evidence="2" type="ORF">FBEOM_14552</name>
</gene>
<feature type="non-terminal residue" evidence="2">
    <location>
        <position position="78"/>
    </location>
</feature>
<sequence length="78" mass="8675">MINQVAPPDPRCPRSQPAFLRDSLPKPRLNGRLREEPVARPSLTLLPSTVYQPPARPLTPRSMSPPIPDDPGQCSCHR</sequence>
<protein>
    <submittedName>
        <fullName evidence="2">Uncharacterized protein</fullName>
    </submittedName>
</protein>
<reference evidence="2" key="2">
    <citation type="submission" date="2020-02" db="EMBL/GenBank/DDBJ databases">
        <title>Identification and distribution of gene clusters putatively required for synthesis of sphingolipid metabolism inhibitors in phylogenetically diverse species of the filamentous fungus Fusarium.</title>
        <authorList>
            <person name="Kim H.-S."/>
            <person name="Busman M."/>
            <person name="Brown D.W."/>
            <person name="Divon H."/>
            <person name="Uhlig S."/>
            <person name="Proctor R.H."/>
        </authorList>
    </citation>
    <scope>NUCLEOTIDE SEQUENCE</scope>
    <source>
        <strain evidence="2">NRRL 25174</strain>
    </source>
</reference>
<organism evidence="2 3">
    <name type="scientific">Fusarium beomiforme</name>
    <dbReference type="NCBI Taxonomy" id="44412"/>
    <lineage>
        <taxon>Eukaryota</taxon>
        <taxon>Fungi</taxon>
        <taxon>Dikarya</taxon>
        <taxon>Ascomycota</taxon>
        <taxon>Pezizomycotina</taxon>
        <taxon>Sordariomycetes</taxon>
        <taxon>Hypocreomycetidae</taxon>
        <taxon>Hypocreales</taxon>
        <taxon>Nectriaceae</taxon>
        <taxon>Fusarium</taxon>
        <taxon>Fusarium burgessii species complex</taxon>
    </lineage>
</organism>
<dbReference type="AlphaFoldDB" id="A0A9P5A3B2"/>
<dbReference type="Proteomes" id="UP000730481">
    <property type="component" value="Unassembled WGS sequence"/>
</dbReference>
<evidence type="ECO:0000313" key="2">
    <source>
        <dbReference type="EMBL" id="KAF4331685.1"/>
    </source>
</evidence>
<reference evidence="2" key="1">
    <citation type="journal article" date="2017" name="Mycologia">
        <title>Fusarium algeriense, sp. nov., a novel toxigenic crown rot pathogen of durum wheat from Algeria is nested in the Fusarium burgessii species complex.</title>
        <authorList>
            <person name="Laraba I."/>
            <person name="Keddad A."/>
            <person name="Boureghda H."/>
            <person name="Abdallah N."/>
            <person name="Vaughan M.M."/>
            <person name="Proctor R.H."/>
            <person name="Busman M."/>
            <person name="O'Donnell K."/>
        </authorList>
    </citation>
    <scope>NUCLEOTIDE SEQUENCE</scope>
    <source>
        <strain evidence="2">NRRL 25174</strain>
    </source>
</reference>
<comment type="caution">
    <text evidence="2">The sequence shown here is derived from an EMBL/GenBank/DDBJ whole genome shotgun (WGS) entry which is preliminary data.</text>
</comment>
<proteinExistence type="predicted"/>
<keyword evidence="3" id="KW-1185">Reference proteome</keyword>
<dbReference type="EMBL" id="PVQB02001513">
    <property type="protein sequence ID" value="KAF4331685.1"/>
    <property type="molecule type" value="Genomic_DNA"/>
</dbReference>
<name>A0A9P5A3B2_9HYPO</name>